<dbReference type="Proteomes" id="UP000583387">
    <property type="component" value="Unassembled WGS sequence"/>
</dbReference>
<dbReference type="Pfam" id="PF12833">
    <property type="entry name" value="HTH_18"/>
    <property type="match status" value="1"/>
</dbReference>
<dbReference type="Pfam" id="PF12625">
    <property type="entry name" value="Arabinose_bd"/>
    <property type="match status" value="1"/>
</dbReference>
<sequence length="338" mass="37917">MDSVRGTAFLRFGDMVARHGSSVRDYLAPHNISPDVVGDYEKKLSYKSLAQIFQGASHAMGMPHFGMELATRQGLKLLGPLHYLAQSAATVGDGMEAVLRYMRFYSPSILYNLERRSASQSALLCFENNLPSSLETPQIIEKSVLQGCLLVSELLGSACSPKVVLLRHGPQSDMAQYARYFACPVLFNRDVNAVVLNLKDLEQACVHHDPMLHSITRFYLDAHCAPDSGLHAEVNRQIRILLPKQRCNLEQVALALDMNARTLQRRLDSAGLDFEHQLDLLRRQLAEQLLCGSSLNVTQIASELGYRGITSFCRAHKRWFGMAPLEHRKRRGRIAVER</sequence>
<feature type="domain" description="HTH araC/xylS-type" evidence="4">
    <location>
        <begin position="232"/>
        <end position="330"/>
    </location>
</feature>
<dbReference type="PANTHER" id="PTHR47894:SF4">
    <property type="entry name" value="HTH-TYPE TRANSCRIPTIONAL REGULATOR GADX"/>
    <property type="match status" value="1"/>
</dbReference>
<organism evidence="5 6">
    <name type="scientific">Zestomonas carbonaria</name>
    <dbReference type="NCBI Taxonomy" id="2762745"/>
    <lineage>
        <taxon>Bacteria</taxon>
        <taxon>Pseudomonadati</taxon>
        <taxon>Pseudomonadota</taxon>
        <taxon>Gammaproteobacteria</taxon>
        <taxon>Pseudomonadales</taxon>
        <taxon>Pseudomonadaceae</taxon>
        <taxon>Zestomonas</taxon>
    </lineage>
</organism>
<dbReference type="PANTHER" id="PTHR47894">
    <property type="entry name" value="HTH-TYPE TRANSCRIPTIONAL REGULATOR GADX"/>
    <property type="match status" value="1"/>
</dbReference>
<dbReference type="AlphaFoldDB" id="A0A7U7ETG5"/>
<name>A0A7U7ETG5_9GAMM</name>
<accession>A0A7U7ETG5</accession>
<dbReference type="GO" id="GO:0000976">
    <property type="term" value="F:transcription cis-regulatory region binding"/>
    <property type="evidence" value="ECO:0007669"/>
    <property type="project" value="TreeGrafter"/>
</dbReference>
<keyword evidence="1" id="KW-0805">Transcription regulation</keyword>
<keyword evidence="2" id="KW-0238">DNA-binding</keyword>
<keyword evidence="6" id="KW-1185">Reference proteome</keyword>
<comment type="caution">
    <text evidence="5">The sequence shown here is derived from an EMBL/GenBank/DDBJ whole genome shotgun (WGS) entry which is preliminary data.</text>
</comment>
<evidence type="ECO:0000256" key="3">
    <source>
        <dbReference type="ARBA" id="ARBA00023163"/>
    </source>
</evidence>
<proteinExistence type="predicted"/>
<dbReference type="InterPro" id="IPR032687">
    <property type="entry name" value="AraC-type_N"/>
</dbReference>
<dbReference type="InterPro" id="IPR018060">
    <property type="entry name" value="HTH_AraC"/>
</dbReference>
<reference evidence="5 6" key="1">
    <citation type="submission" date="2020-08" db="EMBL/GenBank/DDBJ databases">
        <authorList>
            <person name="Criscuolo A."/>
        </authorList>
    </citation>
    <scope>NUCLEOTIDE SEQUENCE [LARGE SCALE GENOMIC DNA]</scope>
    <source>
        <strain evidence="5">CIP111764</strain>
    </source>
</reference>
<dbReference type="GO" id="GO:0003700">
    <property type="term" value="F:DNA-binding transcription factor activity"/>
    <property type="evidence" value="ECO:0007669"/>
    <property type="project" value="InterPro"/>
</dbReference>
<dbReference type="PROSITE" id="PS01124">
    <property type="entry name" value="HTH_ARAC_FAMILY_2"/>
    <property type="match status" value="1"/>
</dbReference>
<protein>
    <submittedName>
        <fullName evidence="5">HTH-type transcriptional regulator VirS</fullName>
    </submittedName>
</protein>
<dbReference type="SMART" id="SM00342">
    <property type="entry name" value="HTH_ARAC"/>
    <property type="match status" value="1"/>
</dbReference>
<gene>
    <name evidence="5" type="primary">virS_9</name>
    <name evidence="5" type="ORF">PSEWESI4_04805</name>
</gene>
<dbReference type="GO" id="GO:0005829">
    <property type="term" value="C:cytosol"/>
    <property type="evidence" value="ECO:0007669"/>
    <property type="project" value="TreeGrafter"/>
</dbReference>
<dbReference type="SUPFAM" id="SSF46689">
    <property type="entry name" value="Homeodomain-like"/>
    <property type="match status" value="1"/>
</dbReference>
<keyword evidence="3" id="KW-0804">Transcription</keyword>
<dbReference type="EMBL" id="CAJFCI010000089">
    <property type="protein sequence ID" value="CAD5110482.1"/>
    <property type="molecule type" value="Genomic_DNA"/>
</dbReference>
<evidence type="ECO:0000313" key="6">
    <source>
        <dbReference type="Proteomes" id="UP000583387"/>
    </source>
</evidence>
<evidence type="ECO:0000259" key="4">
    <source>
        <dbReference type="PROSITE" id="PS01124"/>
    </source>
</evidence>
<evidence type="ECO:0000256" key="1">
    <source>
        <dbReference type="ARBA" id="ARBA00023015"/>
    </source>
</evidence>
<evidence type="ECO:0000313" key="5">
    <source>
        <dbReference type="EMBL" id="CAD5110482.1"/>
    </source>
</evidence>
<evidence type="ECO:0000256" key="2">
    <source>
        <dbReference type="ARBA" id="ARBA00023125"/>
    </source>
</evidence>
<dbReference type="Gene3D" id="1.10.10.60">
    <property type="entry name" value="Homeodomain-like"/>
    <property type="match status" value="1"/>
</dbReference>
<dbReference type="InterPro" id="IPR009057">
    <property type="entry name" value="Homeodomain-like_sf"/>
</dbReference>